<evidence type="ECO:0000313" key="3">
    <source>
        <dbReference type="EMBL" id="MBE0347890.1"/>
    </source>
</evidence>
<gene>
    <name evidence="3" type="ORF">PPEP_a4265</name>
</gene>
<feature type="domain" description="TtsA-like Glycoside hydrolase family 108" evidence="1">
    <location>
        <begin position="18"/>
        <end position="92"/>
    </location>
</feature>
<feature type="domain" description="Peptidoglycan binding" evidence="2">
    <location>
        <begin position="96"/>
        <end position="164"/>
    </location>
</feature>
<evidence type="ECO:0000259" key="1">
    <source>
        <dbReference type="Pfam" id="PF05838"/>
    </source>
</evidence>
<evidence type="ECO:0008006" key="5">
    <source>
        <dbReference type="Google" id="ProtNLM"/>
    </source>
</evidence>
<accession>A0A8I0MZB7</accession>
<evidence type="ECO:0000313" key="4">
    <source>
        <dbReference type="Proteomes" id="UP000660708"/>
    </source>
</evidence>
<dbReference type="InterPro" id="IPR023346">
    <property type="entry name" value="Lysozyme-like_dom_sf"/>
</dbReference>
<organism evidence="3 4">
    <name type="scientific">Pseudoalteromonas peptidolytica F12-50-A1</name>
    <dbReference type="NCBI Taxonomy" id="1315280"/>
    <lineage>
        <taxon>Bacteria</taxon>
        <taxon>Pseudomonadati</taxon>
        <taxon>Pseudomonadota</taxon>
        <taxon>Gammaproteobacteria</taxon>
        <taxon>Alteromonadales</taxon>
        <taxon>Pseudoalteromonadaceae</taxon>
        <taxon>Pseudoalteromonas</taxon>
    </lineage>
</organism>
<dbReference type="InterPro" id="IPR008565">
    <property type="entry name" value="TtsA-like_GH18_dom"/>
</dbReference>
<keyword evidence="4" id="KW-1185">Reference proteome</keyword>
<comment type="caution">
    <text evidence="3">The sequence shown here is derived from an EMBL/GenBank/DDBJ whole genome shotgun (WGS) entry which is preliminary data.</text>
</comment>
<reference evidence="3 4" key="1">
    <citation type="submission" date="2015-06" db="EMBL/GenBank/DDBJ databases">
        <title>Genome sequence of Pseudoalteromonas peptidolytica.</title>
        <authorList>
            <person name="Xie B.-B."/>
            <person name="Rong J.-C."/>
            <person name="Qin Q.-L."/>
            <person name="Zhang Y.-Z."/>
        </authorList>
    </citation>
    <scope>NUCLEOTIDE SEQUENCE [LARGE SCALE GENOMIC DNA]</scope>
    <source>
        <strain evidence="3 4">F12-50-A1</strain>
    </source>
</reference>
<dbReference type="Proteomes" id="UP000660708">
    <property type="component" value="Unassembled WGS sequence"/>
</dbReference>
<dbReference type="RefSeq" id="WP_147388885.1">
    <property type="nucleotide sequence ID" value="NZ_AQHF01000028.1"/>
</dbReference>
<evidence type="ECO:0000259" key="2">
    <source>
        <dbReference type="Pfam" id="PF09374"/>
    </source>
</evidence>
<dbReference type="AlphaFoldDB" id="A0A8I0MZB7"/>
<dbReference type="Pfam" id="PF09374">
    <property type="entry name" value="PG_binding_3"/>
    <property type="match status" value="1"/>
</dbReference>
<dbReference type="SUPFAM" id="SSF53955">
    <property type="entry name" value="Lysozyme-like"/>
    <property type="match status" value="1"/>
</dbReference>
<dbReference type="CDD" id="cd13926">
    <property type="entry name" value="N-acetylmuramidase_GH108"/>
    <property type="match status" value="1"/>
</dbReference>
<name>A0A8I0MZB7_9GAMM</name>
<protein>
    <recommendedName>
        <fullName evidence="5">Peptidoglycan-binding protein</fullName>
    </recommendedName>
</protein>
<dbReference type="Pfam" id="PF05838">
    <property type="entry name" value="Glyco_hydro_108"/>
    <property type="match status" value="1"/>
</dbReference>
<dbReference type="EMBL" id="AQHF01000028">
    <property type="protein sequence ID" value="MBE0347890.1"/>
    <property type="molecule type" value="Genomic_DNA"/>
</dbReference>
<proteinExistence type="predicted"/>
<dbReference type="Gene3D" id="1.20.141.10">
    <property type="entry name" value="Chitosanase, subunit A, domain 1"/>
    <property type="match status" value="1"/>
</dbReference>
<sequence>MSDHLRQYQHVFESAFRLLLEFEGGFVDDPDDSGGKTKYGISQNAYPNLDIAALTKAQAKEIYQRDYFEACKAHLMPEKMAVLVFDTAVNMGVRSAIKLLQQAIKTDVDGIIGPNTLRALKQANRVQGDNLFIEYQSLRAKQYAEIIARRPSNGKYAKGWFRRQFKLQQYLSQQVSFAEEAL</sequence>
<dbReference type="InterPro" id="IPR018537">
    <property type="entry name" value="Peptidoglycan-bd_3"/>
</dbReference>